<name>A0ABW5FQD4_9PSEU</name>
<organism evidence="2 3">
    <name type="scientific">Amycolatopsis pigmentata</name>
    <dbReference type="NCBI Taxonomy" id="450801"/>
    <lineage>
        <taxon>Bacteria</taxon>
        <taxon>Bacillati</taxon>
        <taxon>Actinomycetota</taxon>
        <taxon>Actinomycetes</taxon>
        <taxon>Pseudonocardiales</taxon>
        <taxon>Pseudonocardiaceae</taxon>
        <taxon>Amycolatopsis</taxon>
    </lineage>
</organism>
<proteinExistence type="predicted"/>
<reference evidence="3" key="1">
    <citation type="journal article" date="2019" name="Int. J. Syst. Evol. Microbiol.">
        <title>The Global Catalogue of Microorganisms (GCM) 10K type strain sequencing project: providing services to taxonomists for standard genome sequencing and annotation.</title>
        <authorList>
            <consortium name="The Broad Institute Genomics Platform"/>
            <consortium name="The Broad Institute Genome Sequencing Center for Infectious Disease"/>
            <person name="Wu L."/>
            <person name="Ma J."/>
        </authorList>
    </citation>
    <scope>NUCLEOTIDE SEQUENCE [LARGE SCALE GENOMIC DNA]</scope>
    <source>
        <strain evidence="3">CGMCC 4.7645</strain>
    </source>
</reference>
<feature type="region of interest" description="Disordered" evidence="1">
    <location>
        <begin position="46"/>
        <end position="70"/>
    </location>
</feature>
<comment type="caution">
    <text evidence="2">The sequence shown here is derived from an EMBL/GenBank/DDBJ whole genome shotgun (WGS) entry which is preliminary data.</text>
</comment>
<evidence type="ECO:0000313" key="3">
    <source>
        <dbReference type="Proteomes" id="UP001597417"/>
    </source>
</evidence>
<dbReference type="EMBL" id="JBHUKR010000004">
    <property type="protein sequence ID" value="MFD2416012.1"/>
    <property type="molecule type" value="Genomic_DNA"/>
</dbReference>
<dbReference type="RefSeq" id="WP_378262340.1">
    <property type="nucleotide sequence ID" value="NZ_JBHUKR010000004.1"/>
</dbReference>
<evidence type="ECO:0000256" key="1">
    <source>
        <dbReference type="SAM" id="MobiDB-lite"/>
    </source>
</evidence>
<accession>A0ABW5FQD4</accession>
<feature type="region of interest" description="Disordered" evidence="1">
    <location>
        <begin position="1"/>
        <end position="25"/>
    </location>
</feature>
<evidence type="ECO:0000313" key="2">
    <source>
        <dbReference type="EMBL" id="MFD2416012.1"/>
    </source>
</evidence>
<feature type="compositionally biased region" description="Pro residues" evidence="1">
    <location>
        <begin position="59"/>
        <end position="70"/>
    </location>
</feature>
<keyword evidence="3" id="KW-1185">Reference proteome</keyword>
<dbReference type="Proteomes" id="UP001597417">
    <property type="component" value="Unassembled WGS sequence"/>
</dbReference>
<sequence length="70" mass="7403">MWNRTSGRDSSVVERGAESAATVTDAVTRRPLIVACLLRHCLGPRNPRPCSRHATSPSASPPGPPRSSAP</sequence>
<gene>
    <name evidence="2" type="ORF">ACFSXZ_06705</name>
</gene>
<protein>
    <submittedName>
        <fullName evidence="2">Uncharacterized protein</fullName>
    </submittedName>
</protein>